<feature type="region of interest" description="Disordered" evidence="1">
    <location>
        <begin position="40"/>
        <end position="168"/>
    </location>
</feature>
<evidence type="ECO:0000256" key="1">
    <source>
        <dbReference type="SAM" id="MobiDB-lite"/>
    </source>
</evidence>
<evidence type="ECO:0000313" key="2">
    <source>
        <dbReference type="WBParaSite" id="MCU_007746-RA"/>
    </source>
</evidence>
<feature type="compositionally biased region" description="Basic and acidic residues" evidence="1">
    <location>
        <begin position="150"/>
        <end position="168"/>
    </location>
</feature>
<feature type="compositionally biased region" description="Polar residues" evidence="1">
    <location>
        <begin position="62"/>
        <end position="71"/>
    </location>
</feature>
<protein>
    <submittedName>
        <fullName evidence="2">TPX2 domain-containing protein</fullName>
    </submittedName>
</protein>
<dbReference type="WBParaSite" id="MCU_007746-RA">
    <property type="protein sequence ID" value="MCU_007746-RA"/>
    <property type="gene ID" value="MCU_007746"/>
</dbReference>
<organism evidence="2">
    <name type="scientific">Mesocestoides corti</name>
    <name type="common">Flatworm</name>
    <dbReference type="NCBI Taxonomy" id="53468"/>
    <lineage>
        <taxon>Eukaryota</taxon>
        <taxon>Metazoa</taxon>
        <taxon>Spiralia</taxon>
        <taxon>Lophotrochozoa</taxon>
        <taxon>Platyhelminthes</taxon>
        <taxon>Cestoda</taxon>
        <taxon>Eucestoda</taxon>
        <taxon>Cyclophyllidea</taxon>
        <taxon>Mesocestoididae</taxon>
        <taxon>Mesocestoides</taxon>
    </lineage>
</organism>
<sequence>MSRQLRTFKWVDAENPYFTSALSLQNASFPSLTPVIDRKEPNLRQEPPLSPSFDTCRHGRSPSLSNSNASHLTDGLPSVSNKQATRRSIAGGNPKPQLEASAFMRRKLYDNSRRRSSLLLTPKTDPRRQPVTKTAVAKQRARATAALASRRADARSQAIDKNRSGLSD</sequence>
<name>A0A5K3FEP8_MESCO</name>
<dbReference type="AlphaFoldDB" id="A0A5K3FEP8"/>
<proteinExistence type="predicted"/>
<feature type="compositionally biased region" description="Low complexity" evidence="1">
    <location>
        <begin position="133"/>
        <end position="149"/>
    </location>
</feature>
<reference evidence="2" key="1">
    <citation type="submission" date="2019-11" db="UniProtKB">
        <authorList>
            <consortium name="WormBaseParasite"/>
        </authorList>
    </citation>
    <scope>IDENTIFICATION</scope>
</reference>
<accession>A0A5K3FEP8</accession>